<accession>D4ZH05</accession>
<dbReference type="PANTHER" id="PTHR39966">
    <property type="entry name" value="BLL2471 PROTEIN-RELATED"/>
    <property type="match status" value="1"/>
</dbReference>
<evidence type="ECO:0000313" key="2">
    <source>
        <dbReference type="EMBL" id="BAJ00954.1"/>
    </source>
</evidence>
<organism evidence="2 3">
    <name type="scientific">Shewanella violacea (strain JCM 10179 / CIP 106290 / LMG 19151 / DSS12)</name>
    <dbReference type="NCBI Taxonomy" id="637905"/>
    <lineage>
        <taxon>Bacteria</taxon>
        <taxon>Pseudomonadati</taxon>
        <taxon>Pseudomonadota</taxon>
        <taxon>Gammaproteobacteria</taxon>
        <taxon>Alteromonadales</taxon>
        <taxon>Shewanellaceae</taxon>
        <taxon>Shewanella</taxon>
    </lineage>
</organism>
<dbReference type="Pfam" id="PF01814">
    <property type="entry name" value="Hemerythrin"/>
    <property type="match status" value="1"/>
</dbReference>
<dbReference type="EMBL" id="AP011177">
    <property type="protein sequence ID" value="BAJ00954.1"/>
    <property type="molecule type" value="Genomic_DNA"/>
</dbReference>
<dbReference type="Gene3D" id="1.20.120.520">
    <property type="entry name" value="nmb1532 protein domain like"/>
    <property type="match status" value="1"/>
</dbReference>
<dbReference type="eggNOG" id="COG3945">
    <property type="taxonomic scope" value="Bacteria"/>
</dbReference>
<dbReference type="Proteomes" id="UP000002350">
    <property type="component" value="Chromosome"/>
</dbReference>
<evidence type="ECO:0000259" key="1">
    <source>
        <dbReference type="Pfam" id="PF01814"/>
    </source>
</evidence>
<gene>
    <name evidence="2" type="ordered locus">SVI_0983</name>
</gene>
<keyword evidence="3" id="KW-1185">Reference proteome</keyword>
<dbReference type="PANTHER" id="PTHR39966:SF1">
    <property type="entry name" value="HEMERYTHRIN-LIKE DOMAIN-CONTAINING PROTEIN"/>
    <property type="match status" value="1"/>
</dbReference>
<sequence length="190" mass="22107">MYISGIRILEASMLARLNHDHKHMAILLNILKVKHNRLAQGEAVNFNLIRDVVEYMQTYAEHSHHPLEDIIYSYYLKKTAHMGTKQLAEQHQGLIDESASLMASLNLILSDVVVSREQLVLDLRAYVILQEEHMLFEETDIFPRWAEVIDQTDWQEIQALCSLKLIDDPLFSDNDNVLFEELRDYITKDG</sequence>
<name>D4ZH05_SHEVD</name>
<feature type="domain" description="Hemerythrin-like" evidence="1">
    <location>
        <begin position="14"/>
        <end position="144"/>
    </location>
</feature>
<evidence type="ECO:0000313" key="3">
    <source>
        <dbReference type="Proteomes" id="UP000002350"/>
    </source>
</evidence>
<dbReference type="GO" id="GO:0005886">
    <property type="term" value="C:plasma membrane"/>
    <property type="evidence" value="ECO:0007669"/>
    <property type="project" value="TreeGrafter"/>
</dbReference>
<protein>
    <submittedName>
        <fullName evidence="2">Hemerythrin family protein</fullName>
    </submittedName>
</protein>
<reference evidence="3" key="1">
    <citation type="journal article" date="2010" name="Mol. Biosyst.">
        <title>Complete genome sequence and comparative analysis of Shewanella violacea, a psychrophilic and piezophilic bacterium from deep sea floor sediments.</title>
        <authorList>
            <person name="Aono E."/>
            <person name="Baba T."/>
            <person name="Ara T."/>
            <person name="Nishi T."/>
            <person name="Nakamichi T."/>
            <person name="Inamoto E."/>
            <person name="Toyonaga H."/>
            <person name="Hasegawa M."/>
            <person name="Takai Y."/>
            <person name="Okumura Y."/>
            <person name="Baba M."/>
            <person name="Tomita M."/>
            <person name="Kato C."/>
            <person name="Oshima T."/>
            <person name="Nakasone K."/>
            <person name="Mori H."/>
        </authorList>
    </citation>
    <scope>NUCLEOTIDE SEQUENCE [LARGE SCALE GENOMIC DNA]</scope>
    <source>
        <strain evidence="3">JCM 10179 / CIP 106290 / LMG 19151 / DSS12</strain>
    </source>
</reference>
<dbReference type="HOGENOM" id="CLU_095978_1_0_6"/>
<dbReference type="STRING" id="637905.SVI_0983"/>
<dbReference type="InterPro" id="IPR012312">
    <property type="entry name" value="Hemerythrin-like"/>
</dbReference>
<proteinExistence type="predicted"/>
<dbReference type="KEGG" id="svo:SVI_0983"/>
<dbReference type="AlphaFoldDB" id="D4ZH05"/>